<feature type="transmembrane region" description="Helical" evidence="2">
    <location>
        <begin position="612"/>
        <end position="630"/>
    </location>
</feature>
<feature type="compositionally biased region" description="Basic and acidic residues" evidence="1">
    <location>
        <begin position="103"/>
        <end position="116"/>
    </location>
</feature>
<keyword evidence="2" id="KW-1133">Transmembrane helix</keyword>
<evidence type="ECO:0000256" key="2">
    <source>
        <dbReference type="SAM" id="Phobius"/>
    </source>
</evidence>
<feature type="transmembrane region" description="Helical" evidence="2">
    <location>
        <begin position="540"/>
        <end position="557"/>
    </location>
</feature>
<feature type="transmembrane region" description="Helical" evidence="2">
    <location>
        <begin position="263"/>
        <end position="282"/>
    </location>
</feature>
<feature type="transmembrane region" description="Helical" evidence="2">
    <location>
        <begin position="230"/>
        <end position="251"/>
    </location>
</feature>
<feature type="transmembrane region" description="Helical" evidence="2">
    <location>
        <begin position="334"/>
        <end position="351"/>
    </location>
</feature>
<name>A0ABS1C390_9BACT</name>
<dbReference type="Pfam" id="PF10101">
    <property type="entry name" value="DUF2339"/>
    <property type="match status" value="1"/>
</dbReference>
<feature type="transmembrane region" description="Helical" evidence="2">
    <location>
        <begin position="637"/>
        <end position="658"/>
    </location>
</feature>
<keyword evidence="2" id="KW-0812">Transmembrane</keyword>
<feature type="transmembrane region" description="Helical" evidence="2">
    <location>
        <begin position="421"/>
        <end position="443"/>
    </location>
</feature>
<feature type="transmembrane region" description="Helical" evidence="2">
    <location>
        <begin position="452"/>
        <end position="470"/>
    </location>
</feature>
<feature type="region of interest" description="Disordered" evidence="1">
    <location>
        <begin position="96"/>
        <end position="147"/>
    </location>
</feature>
<sequence length="860" mass="96586">MMLLLAIVVAAFLIINILSGRIQEVSLRFETIKDELLRIRAELELLRRQQTPPSLQKTATPEEIKPVTVTSPAAPILTPPEVTEIPKPAFPFATAPAKTVSATEEKPGEKLAEKTEGNAAETVGKTTEKVEETPAAEKPVYTPPIAPEPVYEEPQPGFMERFMHNNPDLEKFIGENLINKIGIAILVLGIGYFVKFAIDQDWINEIGRVFIGILAGGVLIGLAHRLRKSFSAFSSVLVGGGLAVLYFTIAIAFHEYQLLNQTAAFLVMVVITAFSVLLSVSYNRVELAVLAILGGFATPFMVSTGEGNYVVLFTYILILNVGMLVLAYLKNWKIINWICYGATILLYGGWLSSRVLGQPNAPYLGALTFAVLFYTVFFLMNIINNVKARTHFVASEIGILVSNTFLFYSAGMAILHEFQQGMYQGLFTAAVAVFNFAFAFLLFRNRQVDRNLVYLLIGMVITFISLSIPVQLEGNYITMFWALEAVLLLWFAQKTGIKLAVISSVIITGLMLISLAMDWVNIYQRFPAGETYYVLLNKGFITGAISILSLVALRWLLQKEPEPVVFKQFDFQPLVYRKLLGFAAVITLYLVLLFELNYQLNFYFDSNLSRTIMLGCYNLGFIAGLFGLAEHKNEPKLTLTITLLGMFGVALYCLFYNIQVRKLLESHFLYDVQEFTGFWFHYLSLALLVVLLYFIYRNRFVLEEHWPKMTKVLVWGLSLVIVFVASSELLYHVLYFNLPFANASGLKGDQFAADKFAYFYELQHQTYKVGFPILWGICAFTFMFIGLKKKNKQLRIVALSLFAITLLKLFLFDIRGISEGGKIAAFICLGVLLLIISFMYQNLKKLILADEAGNQKDGTP</sequence>
<dbReference type="InterPro" id="IPR019286">
    <property type="entry name" value="DUF2339_TM"/>
</dbReference>
<feature type="transmembrane region" description="Helical" evidence="2">
    <location>
        <begin position="363"/>
        <end position="380"/>
    </location>
</feature>
<feature type="transmembrane region" description="Helical" evidence="2">
    <location>
        <begin position="499"/>
        <end position="520"/>
    </location>
</feature>
<evidence type="ECO:0000256" key="1">
    <source>
        <dbReference type="SAM" id="MobiDB-lite"/>
    </source>
</evidence>
<comment type="caution">
    <text evidence="3">The sequence shown here is derived from an EMBL/GenBank/DDBJ whole genome shotgun (WGS) entry which is preliminary data.</text>
</comment>
<reference evidence="3 4" key="1">
    <citation type="submission" date="2020-12" db="EMBL/GenBank/DDBJ databases">
        <title>Bacterial novel species Adhaeribacter sp. BT258 isolated from soil.</title>
        <authorList>
            <person name="Jung H.-Y."/>
        </authorList>
    </citation>
    <scope>NUCLEOTIDE SEQUENCE [LARGE SCALE GENOMIC DNA]</scope>
    <source>
        <strain evidence="3 4">BT258</strain>
    </source>
</reference>
<feature type="transmembrane region" description="Helical" evidence="2">
    <location>
        <begin position="392"/>
        <end position="415"/>
    </location>
</feature>
<feature type="transmembrane region" description="Helical" evidence="2">
    <location>
        <begin position="177"/>
        <end position="194"/>
    </location>
</feature>
<feature type="transmembrane region" description="Helical" evidence="2">
    <location>
        <begin position="206"/>
        <end position="224"/>
    </location>
</feature>
<feature type="transmembrane region" description="Helical" evidence="2">
    <location>
        <begin position="578"/>
        <end position="600"/>
    </location>
</feature>
<dbReference type="Proteomes" id="UP000644147">
    <property type="component" value="Unassembled WGS sequence"/>
</dbReference>
<evidence type="ECO:0000313" key="3">
    <source>
        <dbReference type="EMBL" id="MBK0403871.1"/>
    </source>
</evidence>
<keyword evidence="2" id="KW-0472">Membrane</keyword>
<protein>
    <submittedName>
        <fullName evidence="3">DUF2339 domain-containing protein</fullName>
    </submittedName>
</protein>
<proteinExistence type="predicted"/>
<accession>A0ABS1C390</accession>
<keyword evidence="4" id="KW-1185">Reference proteome</keyword>
<gene>
    <name evidence="3" type="ORF">I5M27_12800</name>
</gene>
<feature type="transmembrane region" description="Helical" evidence="2">
    <location>
        <begin position="712"/>
        <end position="734"/>
    </location>
</feature>
<feature type="transmembrane region" description="Helical" evidence="2">
    <location>
        <begin position="309"/>
        <end position="329"/>
    </location>
</feature>
<evidence type="ECO:0000313" key="4">
    <source>
        <dbReference type="Proteomes" id="UP000644147"/>
    </source>
</evidence>
<feature type="transmembrane region" description="Helical" evidence="2">
    <location>
        <begin position="823"/>
        <end position="840"/>
    </location>
</feature>
<dbReference type="PANTHER" id="PTHR38434:SF1">
    <property type="entry name" value="BLL2549 PROTEIN"/>
    <property type="match status" value="1"/>
</dbReference>
<dbReference type="PANTHER" id="PTHR38434">
    <property type="entry name" value="BLL2549 PROTEIN"/>
    <property type="match status" value="1"/>
</dbReference>
<organism evidence="3 4">
    <name type="scientific">Adhaeribacter terrigena</name>
    <dbReference type="NCBI Taxonomy" id="2793070"/>
    <lineage>
        <taxon>Bacteria</taxon>
        <taxon>Pseudomonadati</taxon>
        <taxon>Bacteroidota</taxon>
        <taxon>Cytophagia</taxon>
        <taxon>Cytophagales</taxon>
        <taxon>Hymenobacteraceae</taxon>
        <taxon>Adhaeribacter</taxon>
    </lineage>
</organism>
<feature type="transmembrane region" description="Helical" evidence="2">
    <location>
        <begin position="476"/>
        <end position="492"/>
    </location>
</feature>
<feature type="transmembrane region" description="Helical" evidence="2">
    <location>
        <begin position="678"/>
        <end position="696"/>
    </location>
</feature>
<feature type="transmembrane region" description="Helical" evidence="2">
    <location>
        <begin position="769"/>
        <end position="787"/>
    </location>
</feature>
<feature type="transmembrane region" description="Helical" evidence="2">
    <location>
        <begin position="794"/>
        <end position="811"/>
    </location>
</feature>
<dbReference type="EMBL" id="JAEHFX010000006">
    <property type="protein sequence ID" value="MBK0403871.1"/>
    <property type="molecule type" value="Genomic_DNA"/>
</dbReference>